<evidence type="ECO:0000313" key="4">
    <source>
        <dbReference type="EMBL" id="MBD1421430.1"/>
    </source>
</evidence>
<dbReference type="Pfam" id="PF16347">
    <property type="entry name" value="SGSH_C"/>
    <property type="match status" value="1"/>
</dbReference>
<keyword evidence="5" id="KW-1185">Reference proteome</keyword>
<dbReference type="PANTHER" id="PTHR43108">
    <property type="entry name" value="N-ACETYLGLUCOSAMINE-6-SULFATASE FAMILY MEMBER"/>
    <property type="match status" value="1"/>
</dbReference>
<comment type="caution">
    <text evidence="4">The sequence shown here is derived from an EMBL/GenBank/DDBJ whole genome shotgun (WGS) entry which is preliminary data.</text>
</comment>
<dbReference type="EMBL" id="JACNYL010000002">
    <property type="protein sequence ID" value="MBD1421430.1"/>
    <property type="molecule type" value="Genomic_DNA"/>
</dbReference>
<dbReference type="SUPFAM" id="SSF53649">
    <property type="entry name" value="Alkaline phosphatase-like"/>
    <property type="match status" value="1"/>
</dbReference>
<accession>A0ABR7XQK1</accession>
<evidence type="ECO:0000313" key="5">
    <source>
        <dbReference type="Proteomes" id="UP000651112"/>
    </source>
</evidence>
<dbReference type="Gene3D" id="3.40.720.10">
    <property type="entry name" value="Alkaline Phosphatase, subunit A"/>
    <property type="match status" value="1"/>
</dbReference>
<sequence>MFRNNIKHSLLVYIAWVVSLSSYGQTNAQRPNVIFIMSDDHAEQAISAYGHPISQKAPTPHIDRIANEGALFLNNYCSNSICGPSRAAILTGKHSHKNGFMRNGNKGFDGTQQTLPKILQQNGYETAIIGKWHLISKPTGFDHWEILNDQGDYYNPYFITERDTVRRMGYVTDLITDLTKDWLANRDKNKPFFLMMHHKAPHRNWVPAERHYKLYENTVFPVPETYFDDYEGRYAAAQQEMNIYRDMYEGHDLKMVTGIDSDTLLYDPWPHAFLETMTPAEQERFFAAYRDRNNDFYTTMRTEKEKALWKFQRYMQDYLATVKSVDESVGEILDYLKANGLDKNTIVIYTSDQGFYLGEHGWFDKRFMYEESFGMPLLMSYPKHIKPGIKIDGLTQNIDFAPTLLDLCQIATPDDMQGRSFKALLQNGRTPKDWRKSLYYHYYEYPGFHSVRAHYGVKMERYKLMHFPKENLWELYDIKKDPSEIENIFGKKGTAKITQKLQQELLMLQDKYEVDNEYR</sequence>
<dbReference type="InterPro" id="IPR024607">
    <property type="entry name" value="Sulfatase_CS"/>
</dbReference>
<keyword evidence="2" id="KW-0378">Hydrolase</keyword>
<gene>
    <name evidence="4" type="ORF">H8B21_07590</name>
</gene>
<evidence type="ECO:0000256" key="2">
    <source>
        <dbReference type="ARBA" id="ARBA00022801"/>
    </source>
</evidence>
<reference evidence="4 5" key="1">
    <citation type="submission" date="2020-08" db="EMBL/GenBank/DDBJ databases">
        <title>Sphingobacterium sp. DN00404 isolated from aquaculture water.</title>
        <authorList>
            <person name="Zhang M."/>
        </authorList>
    </citation>
    <scope>NUCLEOTIDE SEQUENCE [LARGE SCALE GENOMIC DNA]</scope>
    <source>
        <strain evidence="4 5">KCTC 42746</strain>
    </source>
</reference>
<dbReference type="PROSITE" id="PS00149">
    <property type="entry name" value="SULFATASE_2"/>
    <property type="match status" value="1"/>
</dbReference>
<dbReference type="CDD" id="cd16031">
    <property type="entry name" value="G6S_like"/>
    <property type="match status" value="1"/>
</dbReference>
<dbReference type="Pfam" id="PF01663">
    <property type="entry name" value="Phosphodiest"/>
    <property type="match status" value="1"/>
</dbReference>
<evidence type="ECO:0000259" key="3">
    <source>
        <dbReference type="Pfam" id="PF16347"/>
    </source>
</evidence>
<name>A0ABR7XQK1_9SPHI</name>
<dbReference type="PANTHER" id="PTHR43108:SF6">
    <property type="entry name" value="N-SULPHOGLUCOSAMINE SULPHOHYDROLASE"/>
    <property type="match status" value="1"/>
</dbReference>
<dbReference type="InterPro" id="IPR032506">
    <property type="entry name" value="SGSH_C"/>
</dbReference>
<dbReference type="InterPro" id="IPR002591">
    <property type="entry name" value="Phosphodiest/P_Trfase"/>
</dbReference>
<dbReference type="InterPro" id="IPR017850">
    <property type="entry name" value="Alkaline_phosphatase_core_sf"/>
</dbReference>
<organism evidence="4 5">
    <name type="scientific">Sphingobacterium chuzhouense</name>
    <dbReference type="NCBI Taxonomy" id="1742264"/>
    <lineage>
        <taxon>Bacteria</taxon>
        <taxon>Pseudomonadati</taxon>
        <taxon>Bacteroidota</taxon>
        <taxon>Sphingobacteriia</taxon>
        <taxon>Sphingobacteriales</taxon>
        <taxon>Sphingobacteriaceae</taxon>
        <taxon>Sphingobacterium</taxon>
    </lineage>
</organism>
<feature type="domain" description="N-sulphoglucosamine sulphohydrolase C-terminal" evidence="3">
    <location>
        <begin position="358"/>
        <end position="510"/>
    </location>
</feature>
<evidence type="ECO:0000256" key="1">
    <source>
        <dbReference type="ARBA" id="ARBA00008779"/>
    </source>
</evidence>
<dbReference type="Proteomes" id="UP000651112">
    <property type="component" value="Unassembled WGS sequence"/>
</dbReference>
<proteinExistence type="inferred from homology"/>
<protein>
    <submittedName>
        <fullName evidence="4">Sulfatase</fullName>
    </submittedName>
</protein>
<dbReference type="PROSITE" id="PS00523">
    <property type="entry name" value="SULFATASE_1"/>
    <property type="match status" value="1"/>
</dbReference>
<dbReference type="RefSeq" id="WP_190313197.1">
    <property type="nucleotide sequence ID" value="NZ_JACNYL010000002.1"/>
</dbReference>
<comment type="similarity">
    <text evidence="1">Belongs to the sulfatase family.</text>
</comment>